<gene>
    <name evidence="7" type="ORF">SAMN02745195_01556</name>
</gene>
<dbReference type="GO" id="GO:0030246">
    <property type="term" value="F:carbohydrate binding"/>
    <property type="evidence" value="ECO:0007669"/>
    <property type="project" value="InterPro"/>
</dbReference>
<sequence length="313" mass="34569">MEENIRLLIKVALLYYNEKLTEQEISARLGISRPKVSRLLKKALEIGIVEIKINTNNDLTSMEKEIEKKYKLQEVKIVEYKTEENELLKKELGKAAAELLVRIIKNGDIIGVSWGTTIALIPQFIKINKKLNTCLFVPLVAGLGQAPYEIQANNIAIEFAKAFGAKWQLLHAPAIVENLEVKKSILSDSMVKKSLEIAAKADVAIVGIGGPINTSTILESGYFGENEINELNREGAIGDICSRFFDINGNICERAEINNRIIGISLEQLKQIKRVVGVAGGKNKIQAIKSALKGGYINILVTDTVTAEELLKD</sequence>
<keyword evidence="2" id="KW-0805">Transcription regulation</keyword>
<dbReference type="AlphaFoldDB" id="A0A1M4XWP6"/>
<organism evidence="7 8">
    <name type="scientific">Thermoanaerobacter uzonensis DSM 18761</name>
    <dbReference type="NCBI Taxonomy" id="1123369"/>
    <lineage>
        <taxon>Bacteria</taxon>
        <taxon>Bacillati</taxon>
        <taxon>Bacillota</taxon>
        <taxon>Clostridia</taxon>
        <taxon>Thermoanaerobacterales</taxon>
        <taxon>Thermoanaerobacteraceae</taxon>
        <taxon>Thermoanaerobacter</taxon>
    </lineage>
</organism>
<dbReference type="SUPFAM" id="SSF46785">
    <property type="entry name" value="Winged helix' DNA-binding domain"/>
    <property type="match status" value="1"/>
</dbReference>
<dbReference type="Pfam" id="PF04545">
    <property type="entry name" value="Sigma70_r4"/>
    <property type="match status" value="1"/>
</dbReference>
<dbReference type="Gene3D" id="3.40.50.1360">
    <property type="match status" value="1"/>
</dbReference>
<dbReference type="InterPro" id="IPR007630">
    <property type="entry name" value="RNA_pol_sigma70_r4"/>
</dbReference>
<keyword evidence="8" id="KW-1185">Reference proteome</keyword>
<comment type="similarity">
    <text evidence="1">Belongs to the SorC transcriptional regulatory family.</text>
</comment>
<keyword evidence="4" id="KW-0804">Transcription</keyword>
<feature type="domain" description="RNA polymerase sigma-70 region 4" evidence="6">
    <location>
        <begin position="14"/>
        <end position="45"/>
    </location>
</feature>
<dbReference type="EMBL" id="FQUR01000012">
    <property type="protein sequence ID" value="SHE97662.1"/>
    <property type="molecule type" value="Genomic_DNA"/>
</dbReference>
<evidence type="ECO:0000313" key="7">
    <source>
        <dbReference type="EMBL" id="SHE97662.1"/>
    </source>
</evidence>
<evidence type="ECO:0000256" key="4">
    <source>
        <dbReference type="ARBA" id="ARBA00023163"/>
    </source>
</evidence>
<accession>A0A1M4XWP6</accession>
<dbReference type="Gene3D" id="1.10.10.60">
    <property type="entry name" value="Homeodomain-like"/>
    <property type="match status" value="1"/>
</dbReference>
<evidence type="ECO:0000256" key="2">
    <source>
        <dbReference type="ARBA" id="ARBA00023015"/>
    </source>
</evidence>
<dbReference type="InterPro" id="IPR037171">
    <property type="entry name" value="NagB/RpiA_transferase-like"/>
</dbReference>
<dbReference type="PANTHER" id="PTHR34294:SF1">
    <property type="entry name" value="TRANSCRIPTIONAL REGULATOR LSRR"/>
    <property type="match status" value="1"/>
</dbReference>
<evidence type="ECO:0000259" key="5">
    <source>
        <dbReference type="Pfam" id="PF04198"/>
    </source>
</evidence>
<dbReference type="GO" id="GO:0003677">
    <property type="term" value="F:DNA binding"/>
    <property type="evidence" value="ECO:0007669"/>
    <property type="project" value="UniProtKB-KW"/>
</dbReference>
<dbReference type="Proteomes" id="UP000184127">
    <property type="component" value="Unassembled WGS sequence"/>
</dbReference>
<dbReference type="InterPro" id="IPR007324">
    <property type="entry name" value="Sugar-bd_dom_put"/>
</dbReference>
<reference evidence="8" key="1">
    <citation type="submission" date="2016-11" db="EMBL/GenBank/DDBJ databases">
        <authorList>
            <person name="Varghese N."/>
            <person name="Submissions S."/>
        </authorList>
    </citation>
    <scope>NUCLEOTIDE SEQUENCE [LARGE SCALE GENOMIC DNA]</scope>
    <source>
        <strain evidence="8">DSM 18761</strain>
    </source>
</reference>
<name>A0A1M4XWP6_9THEO</name>
<evidence type="ECO:0000256" key="1">
    <source>
        <dbReference type="ARBA" id="ARBA00010466"/>
    </source>
</evidence>
<proteinExistence type="inferred from homology"/>
<dbReference type="RefSeq" id="WP_072968896.1">
    <property type="nucleotide sequence ID" value="NZ_FQUR01000012.1"/>
</dbReference>
<evidence type="ECO:0000256" key="3">
    <source>
        <dbReference type="ARBA" id="ARBA00023125"/>
    </source>
</evidence>
<dbReference type="GO" id="GO:0006352">
    <property type="term" value="P:DNA-templated transcription initiation"/>
    <property type="evidence" value="ECO:0007669"/>
    <property type="project" value="InterPro"/>
</dbReference>
<dbReference type="Pfam" id="PF04198">
    <property type="entry name" value="Sugar-bind"/>
    <property type="match status" value="1"/>
</dbReference>
<feature type="domain" description="Sugar-binding" evidence="5">
    <location>
        <begin position="57"/>
        <end position="312"/>
    </location>
</feature>
<dbReference type="InterPro" id="IPR036390">
    <property type="entry name" value="WH_DNA-bd_sf"/>
</dbReference>
<evidence type="ECO:0000259" key="6">
    <source>
        <dbReference type="Pfam" id="PF04545"/>
    </source>
</evidence>
<dbReference type="GO" id="GO:0003700">
    <property type="term" value="F:DNA-binding transcription factor activity"/>
    <property type="evidence" value="ECO:0007669"/>
    <property type="project" value="InterPro"/>
</dbReference>
<keyword evidence="3 7" id="KW-0238">DNA-binding</keyword>
<dbReference type="PANTHER" id="PTHR34294">
    <property type="entry name" value="TRANSCRIPTIONAL REGULATOR-RELATED"/>
    <property type="match status" value="1"/>
</dbReference>
<protein>
    <submittedName>
        <fullName evidence="7">DNA-binding transcriptional regulator LsrR, DeoR family</fullName>
    </submittedName>
</protein>
<evidence type="ECO:0000313" key="8">
    <source>
        <dbReference type="Proteomes" id="UP000184127"/>
    </source>
</evidence>
<dbReference type="InterPro" id="IPR051054">
    <property type="entry name" value="SorC_transcr_regulators"/>
</dbReference>
<dbReference type="SUPFAM" id="SSF100950">
    <property type="entry name" value="NagB/RpiA/CoA transferase-like"/>
    <property type="match status" value="1"/>
</dbReference>